<dbReference type="AlphaFoldDB" id="A0A2N3PYX1"/>
<gene>
    <name evidence="2" type="ORF">CWS72_05825</name>
</gene>
<reference evidence="3" key="1">
    <citation type="submission" date="2017-12" db="EMBL/GenBank/DDBJ databases">
        <title>Draft genome sequence of Telmatospirillum siberiense 26-4b1T, an acidotolerant peatland alphaproteobacterium potentially involved in sulfur cycling.</title>
        <authorList>
            <person name="Hausmann B."/>
            <person name="Pjevac P."/>
            <person name="Schreck K."/>
            <person name="Herbold C.W."/>
            <person name="Daims H."/>
            <person name="Wagner M."/>
            <person name="Pester M."/>
            <person name="Loy A."/>
        </authorList>
    </citation>
    <scope>NUCLEOTIDE SEQUENCE [LARGE SCALE GENOMIC DNA]</scope>
    <source>
        <strain evidence="3">26-4b1</strain>
    </source>
</reference>
<evidence type="ECO:0000256" key="1">
    <source>
        <dbReference type="SAM" id="SignalP"/>
    </source>
</evidence>
<sequence>MNVKKPVVVCFICLSLLSVSGCSHMSTEAQRALSGGAIGAAGGAAVTALAGGPILGGMLIGAAGGAAIGALTTPNQVSLDKRH</sequence>
<protein>
    <recommendedName>
        <fullName evidence="4">Glycine zipper domain-containing protein</fullName>
    </recommendedName>
</protein>
<dbReference type="Proteomes" id="UP000233293">
    <property type="component" value="Unassembled WGS sequence"/>
</dbReference>
<dbReference type="PROSITE" id="PS51257">
    <property type="entry name" value="PROKAR_LIPOPROTEIN"/>
    <property type="match status" value="1"/>
</dbReference>
<keyword evidence="1" id="KW-0732">Signal</keyword>
<comment type="caution">
    <text evidence="2">The sequence shown here is derived from an EMBL/GenBank/DDBJ whole genome shotgun (WGS) entry which is preliminary data.</text>
</comment>
<organism evidence="2 3">
    <name type="scientific">Telmatospirillum siberiense</name>
    <dbReference type="NCBI Taxonomy" id="382514"/>
    <lineage>
        <taxon>Bacteria</taxon>
        <taxon>Pseudomonadati</taxon>
        <taxon>Pseudomonadota</taxon>
        <taxon>Alphaproteobacteria</taxon>
        <taxon>Rhodospirillales</taxon>
        <taxon>Rhodospirillaceae</taxon>
        <taxon>Telmatospirillum</taxon>
    </lineage>
</organism>
<dbReference type="EMBL" id="PIUM01000004">
    <property type="protein sequence ID" value="PKU25579.1"/>
    <property type="molecule type" value="Genomic_DNA"/>
</dbReference>
<feature type="chain" id="PRO_5014613140" description="Glycine zipper domain-containing protein" evidence="1">
    <location>
        <begin position="26"/>
        <end position="83"/>
    </location>
</feature>
<accession>A0A2N3PYX1</accession>
<keyword evidence="3" id="KW-1185">Reference proteome</keyword>
<evidence type="ECO:0000313" key="3">
    <source>
        <dbReference type="Proteomes" id="UP000233293"/>
    </source>
</evidence>
<evidence type="ECO:0008006" key="4">
    <source>
        <dbReference type="Google" id="ProtNLM"/>
    </source>
</evidence>
<proteinExistence type="predicted"/>
<evidence type="ECO:0000313" key="2">
    <source>
        <dbReference type="EMBL" id="PKU25579.1"/>
    </source>
</evidence>
<dbReference type="RefSeq" id="WP_101249634.1">
    <property type="nucleotide sequence ID" value="NZ_PIUM01000004.1"/>
</dbReference>
<feature type="signal peptide" evidence="1">
    <location>
        <begin position="1"/>
        <end position="25"/>
    </location>
</feature>
<name>A0A2N3PYX1_9PROT</name>